<reference evidence="2" key="1">
    <citation type="submission" date="2020-01" db="EMBL/GenBank/DDBJ databases">
        <authorList>
            <consortium name="DOE Joint Genome Institute"/>
            <person name="Haridas S."/>
            <person name="Albert R."/>
            <person name="Binder M."/>
            <person name="Bloem J."/>
            <person name="Labutti K."/>
            <person name="Salamov A."/>
            <person name="Andreopoulos B."/>
            <person name="Baker S.E."/>
            <person name="Barry K."/>
            <person name="Bills G."/>
            <person name="Bluhm B.H."/>
            <person name="Cannon C."/>
            <person name="Castanera R."/>
            <person name="Culley D.E."/>
            <person name="Daum C."/>
            <person name="Ezra D."/>
            <person name="Gonzalez J.B."/>
            <person name="Henrissat B."/>
            <person name="Kuo A."/>
            <person name="Liang C."/>
            <person name="Lipzen A."/>
            <person name="Lutzoni F."/>
            <person name="Magnuson J."/>
            <person name="Mondo S."/>
            <person name="Nolan M."/>
            <person name="Ohm R."/>
            <person name="Pangilinan J."/>
            <person name="Park H.-J."/>
            <person name="Ramirez L."/>
            <person name="Alfaro M."/>
            <person name="Sun H."/>
            <person name="Tritt A."/>
            <person name="Yoshinaga Y."/>
            <person name="Zwiers L.-H."/>
            <person name="Turgeon B.G."/>
            <person name="Goodwin S.B."/>
            <person name="Spatafora J.W."/>
            <person name="Crous P.W."/>
            <person name="Grigoriev I.V."/>
        </authorList>
    </citation>
    <scope>NUCLEOTIDE SEQUENCE</scope>
    <source>
        <strain evidence="2">CBS 342.82</strain>
    </source>
</reference>
<evidence type="ECO:0000313" key="2">
    <source>
        <dbReference type="RefSeq" id="XP_033461034.1"/>
    </source>
</evidence>
<organism evidence="2">
    <name type="scientific">Dissoconium aciculare CBS 342.82</name>
    <dbReference type="NCBI Taxonomy" id="1314786"/>
    <lineage>
        <taxon>Eukaryota</taxon>
        <taxon>Fungi</taxon>
        <taxon>Dikarya</taxon>
        <taxon>Ascomycota</taxon>
        <taxon>Pezizomycotina</taxon>
        <taxon>Dothideomycetes</taxon>
        <taxon>Dothideomycetidae</taxon>
        <taxon>Mycosphaerellales</taxon>
        <taxon>Dissoconiaceae</taxon>
        <taxon>Dissoconium</taxon>
    </lineage>
</organism>
<reference evidence="2" key="3">
    <citation type="submission" date="2025-08" db="UniProtKB">
        <authorList>
            <consortium name="RefSeq"/>
        </authorList>
    </citation>
    <scope>IDENTIFICATION</scope>
    <source>
        <strain evidence="2">CBS 342.82</strain>
    </source>
</reference>
<evidence type="ECO:0000313" key="1">
    <source>
        <dbReference type="Proteomes" id="UP000504637"/>
    </source>
</evidence>
<protein>
    <submittedName>
        <fullName evidence="2">Uncharacterized protein</fullName>
    </submittedName>
</protein>
<reference evidence="2" key="2">
    <citation type="submission" date="2020-04" db="EMBL/GenBank/DDBJ databases">
        <authorList>
            <consortium name="NCBI Genome Project"/>
        </authorList>
    </citation>
    <scope>NUCLEOTIDE SEQUENCE</scope>
    <source>
        <strain evidence="2">CBS 342.82</strain>
    </source>
</reference>
<sequence>MHHILPQQTDHTMVRQCHSYWSFFFSRLLAQRIFLFRIDTSGSTLTLYPNWHDRLRFFLSQLHSDCACWEMEKRRSCNNNRGTFRRFYAEGAISACSANLTFHGPRFLRHHRRFPRCFGPVSAVQLIRSAFLFLSNGLDGLQGWQGKSSPFCSSRRLSEGLVSSSSFRCCIIEDPLCTIFAFYLDRQSKFTWPFINYISGPIFYR</sequence>
<proteinExistence type="predicted"/>
<dbReference type="Proteomes" id="UP000504637">
    <property type="component" value="Unplaced"/>
</dbReference>
<gene>
    <name evidence="2" type="ORF">K489DRAFT_170748</name>
</gene>
<dbReference type="GeneID" id="54357174"/>
<name>A0A6J3M7Z8_9PEZI</name>
<dbReference type="RefSeq" id="XP_033461034.1">
    <property type="nucleotide sequence ID" value="XM_033599375.1"/>
</dbReference>
<accession>A0A6J3M7Z8</accession>
<dbReference type="AlphaFoldDB" id="A0A6J3M7Z8"/>
<keyword evidence="1" id="KW-1185">Reference proteome</keyword>